<keyword evidence="2" id="KW-1185">Reference proteome</keyword>
<protein>
    <submittedName>
        <fullName evidence="1">Uncharacterized protein</fullName>
    </submittedName>
</protein>
<dbReference type="Proteomes" id="UP000198995">
    <property type="component" value="Unassembled WGS sequence"/>
</dbReference>
<evidence type="ECO:0000313" key="1">
    <source>
        <dbReference type="EMBL" id="SDD59991.1"/>
    </source>
</evidence>
<gene>
    <name evidence="1" type="ORF">SAMN04489866_104212</name>
</gene>
<name>A0A1G6W2C6_PEPNI</name>
<sequence>MARILDTQEQKEALREIMEGLRQIEDIDRLLASDKAFSLGILGYNKLKISFDTASTEEIQIRRLLAKLRAKIAKKIPPMADKYHIALTDGEECLLVGEREEALP</sequence>
<evidence type="ECO:0000313" key="2">
    <source>
        <dbReference type="Proteomes" id="UP000198995"/>
    </source>
</evidence>
<proteinExistence type="predicted"/>
<organism evidence="1 2">
    <name type="scientific">Peptococcus niger</name>
    <dbReference type="NCBI Taxonomy" id="2741"/>
    <lineage>
        <taxon>Bacteria</taxon>
        <taxon>Bacillati</taxon>
        <taxon>Bacillota</taxon>
        <taxon>Clostridia</taxon>
        <taxon>Eubacteriales</taxon>
        <taxon>Peptococcaceae</taxon>
        <taxon>Peptococcus</taxon>
    </lineage>
</organism>
<dbReference type="AlphaFoldDB" id="A0A1G6W2C6"/>
<dbReference type="RefSeq" id="WP_091791669.1">
    <property type="nucleotide sequence ID" value="NZ_FNAF01000004.1"/>
</dbReference>
<reference evidence="1 2" key="1">
    <citation type="submission" date="2016-10" db="EMBL/GenBank/DDBJ databases">
        <authorList>
            <person name="de Groot N.N."/>
        </authorList>
    </citation>
    <scope>NUCLEOTIDE SEQUENCE [LARGE SCALE GENOMIC DNA]</scope>
    <source>
        <strain evidence="1 2">DSM 20475</strain>
    </source>
</reference>
<accession>A0A1G6W2C6</accession>
<dbReference type="STRING" id="2741.SAMN04489866_104212"/>
<dbReference type="EMBL" id="FNAF01000004">
    <property type="protein sequence ID" value="SDD59991.1"/>
    <property type="molecule type" value="Genomic_DNA"/>
</dbReference>